<name>U1PSY5_9EURY</name>
<feature type="region of interest" description="Disordered" evidence="1">
    <location>
        <begin position="1"/>
        <end position="62"/>
    </location>
</feature>
<dbReference type="AlphaFoldDB" id="U1PSY5"/>
<dbReference type="HOGENOM" id="CLU_2140168_0_0_2"/>
<accession>U1PSY5</accession>
<dbReference type="Proteomes" id="UP000030710">
    <property type="component" value="Unassembled WGS sequence"/>
</dbReference>
<feature type="transmembrane region" description="Helical" evidence="2">
    <location>
        <begin position="65"/>
        <end position="84"/>
    </location>
</feature>
<evidence type="ECO:0000256" key="1">
    <source>
        <dbReference type="SAM" id="MobiDB-lite"/>
    </source>
</evidence>
<reference evidence="3 4" key="1">
    <citation type="journal article" date="2013" name="PLoS ONE">
        <title>Assembly-driven community genomics of a hypersaline microbial ecosystem.</title>
        <authorList>
            <person name="Podell S."/>
            <person name="Ugalde J.A."/>
            <person name="Narasingarao P."/>
            <person name="Banfield J.F."/>
            <person name="Heidelberg K.B."/>
            <person name="Allen E.E."/>
        </authorList>
    </citation>
    <scope>NUCLEOTIDE SEQUENCE [LARGE SCALE GENOMIC DNA]</scope>
    <source>
        <strain evidence="4">J07HQW2</strain>
    </source>
</reference>
<keyword evidence="2" id="KW-0812">Transmembrane</keyword>
<dbReference type="STRING" id="1238425.J07HQW2_01933"/>
<keyword evidence="2" id="KW-1133">Transmembrane helix</keyword>
<feature type="transmembrane region" description="Helical" evidence="2">
    <location>
        <begin position="96"/>
        <end position="116"/>
    </location>
</feature>
<dbReference type="EMBL" id="KE356561">
    <property type="protein sequence ID" value="ERG95476.1"/>
    <property type="molecule type" value="Genomic_DNA"/>
</dbReference>
<proteinExistence type="predicted"/>
<protein>
    <submittedName>
        <fullName evidence="3">Uncharacterized protein</fullName>
    </submittedName>
</protein>
<organism evidence="3 4">
    <name type="scientific">Haloquadratum walsbyi J07HQW2</name>
    <dbReference type="NCBI Taxonomy" id="1238425"/>
    <lineage>
        <taxon>Archaea</taxon>
        <taxon>Methanobacteriati</taxon>
        <taxon>Methanobacteriota</taxon>
        <taxon>Stenosarchaea group</taxon>
        <taxon>Halobacteria</taxon>
        <taxon>Halobacteriales</taxon>
        <taxon>Haloferacaceae</taxon>
        <taxon>Haloquadratum</taxon>
    </lineage>
</organism>
<keyword evidence="2" id="KW-0472">Membrane</keyword>
<dbReference type="eggNOG" id="arCOG12184">
    <property type="taxonomic scope" value="Archaea"/>
</dbReference>
<evidence type="ECO:0000313" key="4">
    <source>
        <dbReference type="Proteomes" id="UP000030710"/>
    </source>
</evidence>
<feature type="compositionally biased region" description="Polar residues" evidence="1">
    <location>
        <begin position="47"/>
        <end position="62"/>
    </location>
</feature>
<dbReference type="RefSeq" id="WP_021054953.1">
    <property type="nucleotide sequence ID" value="NZ_KE356561.1"/>
</dbReference>
<evidence type="ECO:0000256" key="2">
    <source>
        <dbReference type="SAM" id="Phobius"/>
    </source>
</evidence>
<evidence type="ECO:0000313" key="3">
    <source>
        <dbReference type="EMBL" id="ERG95476.1"/>
    </source>
</evidence>
<gene>
    <name evidence="3" type="ORF">J07HQW2_01933</name>
</gene>
<feature type="compositionally biased region" description="Low complexity" evidence="1">
    <location>
        <begin position="7"/>
        <end position="46"/>
    </location>
</feature>
<sequence>MTRRRNPPSVSTSSTSYSSLPSMASKSSADADMDTTNKTTTSVDTTPQSSAGQTRDTESVQKQGLTLGTVCVIAGGLLMMWIVSDSSFPQPAFDSVQWYALLAFVIIYWAVTVRWIRTQNFRITTDD</sequence>